<keyword evidence="1" id="KW-1133">Transmembrane helix</keyword>
<keyword evidence="1" id="KW-0812">Transmembrane</keyword>
<protein>
    <submittedName>
        <fullName evidence="2">Uncharacterized protein</fullName>
    </submittedName>
</protein>
<evidence type="ECO:0000313" key="3">
    <source>
        <dbReference type="Proteomes" id="UP000252255"/>
    </source>
</evidence>
<accession>A0A367X5T0</accession>
<feature type="transmembrane region" description="Helical" evidence="1">
    <location>
        <begin position="101"/>
        <end position="125"/>
    </location>
</feature>
<dbReference type="OrthoDB" id="8443450at2"/>
<proteinExistence type="predicted"/>
<dbReference type="Proteomes" id="UP000252255">
    <property type="component" value="Unassembled WGS sequence"/>
</dbReference>
<feature type="transmembrane region" description="Helical" evidence="1">
    <location>
        <begin position="74"/>
        <end position="95"/>
    </location>
</feature>
<keyword evidence="1" id="KW-0472">Membrane</keyword>
<reference evidence="2 3" key="1">
    <citation type="submission" date="2014-07" db="EMBL/GenBank/DDBJ databases">
        <title>Draft genome sequence of Thalassospira profundimaris PR54-5.</title>
        <authorList>
            <person name="Lai Q."/>
            <person name="Shao Z."/>
        </authorList>
    </citation>
    <scope>NUCLEOTIDE SEQUENCE [LARGE SCALE GENOMIC DNA]</scope>
    <source>
        <strain evidence="2 3">PR54-5</strain>
    </source>
</reference>
<feature type="transmembrane region" description="Helical" evidence="1">
    <location>
        <begin position="157"/>
        <end position="178"/>
    </location>
</feature>
<gene>
    <name evidence="2" type="ORF">TH30_00370</name>
</gene>
<feature type="transmembrane region" description="Helical" evidence="1">
    <location>
        <begin position="132"/>
        <end position="151"/>
    </location>
</feature>
<name>A0A367X5T0_9PROT</name>
<organism evidence="2 3">
    <name type="scientific">Thalassospira profundimaris</name>
    <dbReference type="NCBI Taxonomy" id="502049"/>
    <lineage>
        <taxon>Bacteria</taxon>
        <taxon>Pseudomonadati</taxon>
        <taxon>Pseudomonadota</taxon>
        <taxon>Alphaproteobacteria</taxon>
        <taxon>Rhodospirillales</taxon>
        <taxon>Thalassospiraceae</taxon>
        <taxon>Thalassospira</taxon>
    </lineage>
</organism>
<dbReference type="EMBL" id="JPWI01000001">
    <property type="protein sequence ID" value="RCK48829.1"/>
    <property type="molecule type" value="Genomic_DNA"/>
</dbReference>
<feature type="transmembrane region" description="Helical" evidence="1">
    <location>
        <begin position="35"/>
        <end position="53"/>
    </location>
</feature>
<evidence type="ECO:0000313" key="2">
    <source>
        <dbReference type="EMBL" id="RCK48829.1"/>
    </source>
</evidence>
<evidence type="ECO:0000256" key="1">
    <source>
        <dbReference type="SAM" id="Phobius"/>
    </source>
</evidence>
<dbReference type="RefSeq" id="WP_114096136.1">
    <property type="nucleotide sequence ID" value="NZ_JPWI01000001.1"/>
</dbReference>
<comment type="caution">
    <text evidence="2">The sequence shown here is derived from an EMBL/GenBank/DDBJ whole genome shotgun (WGS) entry which is preliminary data.</text>
</comment>
<sequence length="191" mass="21225">MSLQTETLRALYGTWRIARGDAGGLAFFNYSLQGFWRSFLAAVIIFPAFVLLRGHDLMAAPDDFPVMRYMTTEVISFVIRWVAFPLVMFHIAPMLDRAERYIGFITVYNWACVIQMGVYLVALALAALFPMFGVGGFVMIAIVATLVYSIYITHLTLAIPVLTASAIVIADFLLSIIIQSIGIRLAVGQLF</sequence>
<dbReference type="AlphaFoldDB" id="A0A367X5T0"/>